<dbReference type="EMBL" id="WJBD01000011">
    <property type="protein sequence ID" value="MBC3888673.1"/>
    <property type="molecule type" value="Genomic_DNA"/>
</dbReference>
<keyword evidence="10" id="KW-1185">Reference proteome</keyword>
<dbReference type="Pfam" id="PF05195">
    <property type="entry name" value="AMP_N"/>
    <property type="match status" value="1"/>
</dbReference>
<accession>A0A923I283</accession>
<comment type="caution">
    <text evidence="9">The sequence shown here is derived from an EMBL/GenBank/DDBJ whole genome shotgun (WGS) entry which is preliminary data.</text>
</comment>
<dbReference type="Proteomes" id="UP000616595">
    <property type="component" value="Unassembled WGS sequence"/>
</dbReference>
<dbReference type="InterPro" id="IPR029149">
    <property type="entry name" value="Creatin/AminoP/Spt16_N"/>
</dbReference>
<evidence type="ECO:0000256" key="6">
    <source>
        <dbReference type="ARBA" id="ARBA00022801"/>
    </source>
</evidence>
<dbReference type="SUPFAM" id="SSF55920">
    <property type="entry name" value="Creatinase/aminopeptidase"/>
    <property type="match status" value="1"/>
</dbReference>
<keyword evidence="7" id="KW-0464">Manganese</keyword>
<comment type="similarity">
    <text evidence="3">Belongs to the peptidase M24B family.</text>
</comment>
<dbReference type="PANTHER" id="PTHR43226">
    <property type="entry name" value="XAA-PRO AMINOPEPTIDASE 3"/>
    <property type="match status" value="1"/>
</dbReference>
<protein>
    <recommendedName>
        <fullName evidence="4">Xaa-Pro aminopeptidase</fullName>
        <ecNumber evidence="4">3.4.11.9</ecNumber>
    </recommendedName>
</protein>
<evidence type="ECO:0000259" key="8">
    <source>
        <dbReference type="SMART" id="SM01011"/>
    </source>
</evidence>
<keyword evidence="5" id="KW-0479">Metal-binding</keyword>
<comment type="catalytic activity">
    <reaction evidence="1">
        <text>Release of any N-terminal amino acid, including proline, that is linked to proline, even from a dipeptide or tripeptide.</text>
        <dbReference type="EC" id="3.4.11.9"/>
    </reaction>
</comment>
<evidence type="ECO:0000256" key="2">
    <source>
        <dbReference type="ARBA" id="ARBA00001936"/>
    </source>
</evidence>
<dbReference type="GO" id="GO:0006508">
    <property type="term" value="P:proteolysis"/>
    <property type="evidence" value="ECO:0007669"/>
    <property type="project" value="TreeGrafter"/>
</dbReference>
<dbReference type="GO" id="GO:0070006">
    <property type="term" value="F:metalloaminopeptidase activity"/>
    <property type="evidence" value="ECO:0007669"/>
    <property type="project" value="InterPro"/>
</dbReference>
<evidence type="ECO:0000256" key="1">
    <source>
        <dbReference type="ARBA" id="ARBA00001424"/>
    </source>
</evidence>
<name>A0A923I283_9FIRM</name>
<dbReference type="InterPro" id="IPR000994">
    <property type="entry name" value="Pept_M24"/>
</dbReference>
<dbReference type="PANTHER" id="PTHR43226:SF4">
    <property type="entry name" value="XAA-PRO AMINOPEPTIDASE 3"/>
    <property type="match status" value="1"/>
</dbReference>
<dbReference type="SUPFAM" id="SSF53092">
    <property type="entry name" value="Creatinase/prolidase N-terminal domain"/>
    <property type="match status" value="1"/>
</dbReference>
<dbReference type="InterPro" id="IPR036005">
    <property type="entry name" value="Creatinase/aminopeptidase-like"/>
</dbReference>
<feature type="domain" description="Aminopeptidase P N-terminal" evidence="8">
    <location>
        <begin position="3"/>
        <end position="139"/>
    </location>
</feature>
<dbReference type="InterPro" id="IPR052433">
    <property type="entry name" value="X-Pro_dipept-like"/>
</dbReference>
<dbReference type="EC" id="3.4.11.9" evidence="4"/>
<keyword evidence="6" id="KW-0378">Hydrolase</keyword>
<dbReference type="RefSeq" id="WP_148568196.1">
    <property type="nucleotide sequence ID" value="NZ_RXYA01000015.1"/>
</dbReference>
<comment type="cofactor">
    <cofactor evidence="2">
        <name>Mn(2+)</name>
        <dbReference type="ChEBI" id="CHEBI:29035"/>
    </cofactor>
</comment>
<evidence type="ECO:0000256" key="5">
    <source>
        <dbReference type="ARBA" id="ARBA00022723"/>
    </source>
</evidence>
<organism evidence="9 10">
    <name type="scientific">Acetobacterium paludosum</name>
    <dbReference type="NCBI Taxonomy" id="52693"/>
    <lineage>
        <taxon>Bacteria</taxon>
        <taxon>Bacillati</taxon>
        <taxon>Bacillota</taxon>
        <taxon>Clostridia</taxon>
        <taxon>Eubacteriales</taxon>
        <taxon>Eubacteriaceae</taxon>
        <taxon>Acetobacterium</taxon>
    </lineage>
</organism>
<dbReference type="InterPro" id="IPR001714">
    <property type="entry name" value="Pept_M24_MAP"/>
</dbReference>
<dbReference type="Gene3D" id="3.90.230.10">
    <property type="entry name" value="Creatinase/methionine aminopeptidase superfamily"/>
    <property type="match status" value="1"/>
</dbReference>
<dbReference type="PRINTS" id="PR00599">
    <property type="entry name" value="MAPEPTIDASE"/>
</dbReference>
<dbReference type="OrthoDB" id="9806388at2"/>
<reference evidence="9" key="2">
    <citation type="submission" date="2020-10" db="EMBL/GenBank/DDBJ databases">
        <title>Comparative genomics of the Acetobacterium genus.</title>
        <authorList>
            <person name="Marshall C."/>
            <person name="May H."/>
            <person name="Norman S."/>
        </authorList>
    </citation>
    <scope>NUCLEOTIDE SEQUENCE</scope>
    <source>
        <strain evidence="9">DER-2019</strain>
    </source>
</reference>
<dbReference type="Gene3D" id="3.40.350.10">
    <property type="entry name" value="Creatinase/prolidase N-terminal domain"/>
    <property type="match status" value="1"/>
</dbReference>
<dbReference type="Pfam" id="PF00557">
    <property type="entry name" value="Peptidase_M24"/>
    <property type="match status" value="1"/>
</dbReference>
<evidence type="ECO:0000256" key="4">
    <source>
        <dbReference type="ARBA" id="ARBA00012574"/>
    </source>
</evidence>
<dbReference type="GO" id="GO:0030145">
    <property type="term" value="F:manganese ion binding"/>
    <property type="evidence" value="ECO:0007669"/>
    <property type="project" value="InterPro"/>
</dbReference>
<gene>
    <name evidence="9" type="ORF">GH810_10160</name>
</gene>
<evidence type="ECO:0000256" key="7">
    <source>
        <dbReference type="ARBA" id="ARBA00023211"/>
    </source>
</evidence>
<dbReference type="InterPro" id="IPR007865">
    <property type="entry name" value="Aminopep_P_N"/>
</dbReference>
<dbReference type="GO" id="GO:0005829">
    <property type="term" value="C:cytosol"/>
    <property type="evidence" value="ECO:0007669"/>
    <property type="project" value="TreeGrafter"/>
</dbReference>
<evidence type="ECO:0000313" key="10">
    <source>
        <dbReference type="Proteomes" id="UP000616595"/>
    </source>
</evidence>
<proteinExistence type="inferred from homology"/>
<evidence type="ECO:0000256" key="3">
    <source>
        <dbReference type="ARBA" id="ARBA00008766"/>
    </source>
</evidence>
<evidence type="ECO:0000313" key="9">
    <source>
        <dbReference type="EMBL" id="MBC3888673.1"/>
    </source>
</evidence>
<sequence length="396" mass="44480">MALIQSFYINNRKKVGEQQEKNSIAIVFSGRAVEMSLDEDYPFFASNNFYYLTGIREPNVVLIIKKDMDGLVTEKLFIEEADPFKEKWVGKKIDKEQAQGLSGIEVIDYSKNLAKEIGEVDEVDSAKLLYFDFKIPEHQSFKTKDENVQKFLKQCKLRDLHPILAKMRMIKTPAEIVAIKKANAMTKEGFKEMRTLIKPGIYEYELAAFFEYFLKKAGADGLAFESIVASGKNATTLHYVSNHAKLKAGDLILFDLGARVNGYCGDISRTLAVNGEMTFIQEKIVRMVESVQKEMFLAYKPGAVMKKLQGLAKDLFLEKCCDAGFIPKNQDITEFYYHGIGHSLGLDTHDLCPAGDLVLKPGMVLTVEPGLYMDKLGIGVRIEDDVVITANGCEVL</sequence>
<reference evidence="9" key="1">
    <citation type="submission" date="2019-10" db="EMBL/GenBank/DDBJ databases">
        <authorList>
            <person name="Ross D.E."/>
            <person name="Gulliver D."/>
        </authorList>
    </citation>
    <scope>NUCLEOTIDE SEQUENCE</scope>
    <source>
        <strain evidence="9">DER-2019</strain>
    </source>
</reference>
<dbReference type="AlphaFoldDB" id="A0A923I283"/>
<dbReference type="SMART" id="SM01011">
    <property type="entry name" value="AMP_N"/>
    <property type="match status" value="1"/>
</dbReference>